<sequence length="146" mass="16629">MLYQHYKVVEKLLDGMVATSKKAKKKQEWEALITQLDDLSNQIRELEVQTMGKEKYLSLRECSHGKKQGGVQGDEALPLIPKKMKAQEEMSNEMKENIAMLNEASTSHSMTIQMQDAQIGHLISGHYPLFAEDLPNYNMGESKDEE</sequence>
<proteinExistence type="predicted"/>
<evidence type="ECO:0000256" key="1">
    <source>
        <dbReference type="SAM" id="Coils"/>
    </source>
</evidence>
<evidence type="ECO:0000313" key="3">
    <source>
        <dbReference type="Proteomes" id="UP000011115"/>
    </source>
</evidence>
<dbReference type="AlphaFoldDB" id="M1DIG0"/>
<dbReference type="InParanoid" id="M1DIG0"/>
<keyword evidence="1" id="KW-0175">Coiled coil</keyword>
<accession>M1DIG0</accession>
<reference evidence="2" key="2">
    <citation type="submission" date="2015-06" db="UniProtKB">
        <authorList>
            <consortium name="EnsemblPlants"/>
        </authorList>
    </citation>
    <scope>IDENTIFICATION</scope>
    <source>
        <strain evidence="2">DM1-3 516 R44</strain>
    </source>
</reference>
<feature type="coiled-coil region" evidence="1">
    <location>
        <begin position="22"/>
        <end position="49"/>
    </location>
</feature>
<dbReference type="HOGENOM" id="CLU_029307_9_1_1"/>
<dbReference type="Gramene" id="PGSC0003DMT400089574">
    <property type="protein sequence ID" value="PGSC0003DMT400089574"/>
    <property type="gene ID" value="PGSC0003DMG400039145"/>
</dbReference>
<name>M1DIG0_SOLTU</name>
<protein>
    <submittedName>
        <fullName evidence="2">Uncharacterized protein</fullName>
    </submittedName>
</protein>
<keyword evidence="3" id="KW-1185">Reference proteome</keyword>
<reference evidence="3" key="1">
    <citation type="journal article" date="2011" name="Nature">
        <title>Genome sequence and analysis of the tuber crop potato.</title>
        <authorList>
            <consortium name="The Potato Genome Sequencing Consortium"/>
        </authorList>
    </citation>
    <scope>NUCLEOTIDE SEQUENCE [LARGE SCALE GENOMIC DNA]</scope>
    <source>
        <strain evidence="3">cv. DM1-3 516 R44</strain>
    </source>
</reference>
<dbReference type="PaxDb" id="4113-PGSC0003DMT400089574"/>
<dbReference type="Proteomes" id="UP000011115">
    <property type="component" value="Unassembled WGS sequence"/>
</dbReference>
<organism evidence="2 3">
    <name type="scientific">Solanum tuberosum</name>
    <name type="common">Potato</name>
    <dbReference type="NCBI Taxonomy" id="4113"/>
    <lineage>
        <taxon>Eukaryota</taxon>
        <taxon>Viridiplantae</taxon>
        <taxon>Streptophyta</taxon>
        <taxon>Embryophyta</taxon>
        <taxon>Tracheophyta</taxon>
        <taxon>Spermatophyta</taxon>
        <taxon>Magnoliopsida</taxon>
        <taxon>eudicotyledons</taxon>
        <taxon>Gunneridae</taxon>
        <taxon>Pentapetalae</taxon>
        <taxon>asterids</taxon>
        <taxon>lamiids</taxon>
        <taxon>Solanales</taxon>
        <taxon>Solanaceae</taxon>
        <taxon>Solanoideae</taxon>
        <taxon>Solaneae</taxon>
        <taxon>Solanum</taxon>
    </lineage>
</organism>
<dbReference type="EnsemblPlants" id="PGSC0003DMT400089574">
    <property type="protein sequence ID" value="PGSC0003DMT400089574"/>
    <property type="gene ID" value="PGSC0003DMG400039145"/>
</dbReference>
<evidence type="ECO:0000313" key="2">
    <source>
        <dbReference type="EnsemblPlants" id="PGSC0003DMT400089574"/>
    </source>
</evidence>